<dbReference type="Pfam" id="PF03514">
    <property type="entry name" value="GRAS"/>
    <property type="match status" value="1"/>
</dbReference>
<proteinExistence type="predicted"/>
<dbReference type="PANTHER" id="PTHR31636">
    <property type="entry name" value="OSJNBA0084A10.13 PROTEIN-RELATED"/>
    <property type="match status" value="1"/>
</dbReference>
<organism evidence="3 4">
    <name type="scientific">Hyalangium minutum</name>
    <dbReference type="NCBI Taxonomy" id="394096"/>
    <lineage>
        <taxon>Bacteria</taxon>
        <taxon>Pseudomonadati</taxon>
        <taxon>Myxococcota</taxon>
        <taxon>Myxococcia</taxon>
        <taxon>Myxococcales</taxon>
        <taxon>Cystobacterineae</taxon>
        <taxon>Archangiaceae</taxon>
        <taxon>Hyalangium</taxon>
    </lineage>
</organism>
<dbReference type="InterPro" id="IPR005202">
    <property type="entry name" value="TF_GRAS"/>
</dbReference>
<dbReference type="AlphaFoldDB" id="A0A085WEK0"/>
<sequence length="366" mass="41177">MNSPKFTLLAQGLEAALAGHQDEARRTFASLHERLDVDSHPEDMQYLIFSAALSRRFGDLPAGELNLYLRRFELPQIQLFNLLALRLPTVSLAGSIANEQLFGLMRGHEVVTLVDVGIGSGRQEVALLHSMAEANALPRQMTIVGVEPSADSLRGAEDALTMAAQRLGVVLRFIGIPKGAEDLSEEDWAMLGALPGARFMNAAFALHHIAERQTRQNPRDAFFEQLRRWEPRGVVLCEPNSDHHRAPIRERFHNCWRHFFLTFQLIEELDISRQEKNAMKLFFSREIEDIVGTQEEARRFERHELTELWLGRLERAGFELVDGPVRSGGDAHPAVKPRSRPGCIGLEYQGIPLVCVLTARTPERPG</sequence>
<protein>
    <submittedName>
        <fullName evidence="3">Uncharacterized protein</fullName>
    </submittedName>
</protein>
<keyword evidence="4" id="KW-1185">Reference proteome</keyword>
<reference evidence="3 4" key="1">
    <citation type="submission" date="2014-04" db="EMBL/GenBank/DDBJ databases">
        <title>Genome assembly of Hyalangium minutum DSM 14724.</title>
        <authorList>
            <person name="Sharma G."/>
            <person name="Subramanian S."/>
        </authorList>
    </citation>
    <scope>NUCLEOTIDE SEQUENCE [LARGE SCALE GENOMIC DNA]</scope>
    <source>
        <strain evidence="3 4">DSM 14724</strain>
    </source>
</reference>
<dbReference type="Proteomes" id="UP000028725">
    <property type="component" value="Unassembled WGS sequence"/>
</dbReference>
<evidence type="ECO:0000256" key="1">
    <source>
        <dbReference type="ARBA" id="ARBA00023015"/>
    </source>
</evidence>
<gene>
    <name evidence="3" type="ORF">DB31_1178</name>
</gene>
<keyword evidence="1" id="KW-0805">Transcription regulation</keyword>
<dbReference type="EMBL" id="JMCB01000011">
    <property type="protein sequence ID" value="KFE66113.1"/>
    <property type="molecule type" value="Genomic_DNA"/>
</dbReference>
<comment type="caution">
    <text evidence="3">The sequence shown here is derived from an EMBL/GenBank/DDBJ whole genome shotgun (WGS) entry which is preliminary data.</text>
</comment>
<dbReference type="STRING" id="394096.DB31_1178"/>
<dbReference type="PROSITE" id="PS50985">
    <property type="entry name" value="GRAS"/>
    <property type="match status" value="1"/>
</dbReference>
<keyword evidence="2" id="KW-0804">Transcription</keyword>
<dbReference type="InterPro" id="IPR029063">
    <property type="entry name" value="SAM-dependent_MTases_sf"/>
</dbReference>
<evidence type="ECO:0000256" key="2">
    <source>
        <dbReference type="ARBA" id="ARBA00023163"/>
    </source>
</evidence>
<evidence type="ECO:0000313" key="4">
    <source>
        <dbReference type="Proteomes" id="UP000028725"/>
    </source>
</evidence>
<accession>A0A085WEK0</accession>
<name>A0A085WEK0_9BACT</name>
<dbReference type="SUPFAM" id="SSF53335">
    <property type="entry name" value="S-adenosyl-L-methionine-dependent methyltransferases"/>
    <property type="match status" value="1"/>
</dbReference>
<evidence type="ECO:0000313" key="3">
    <source>
        <dbReference type="EMBL" id="KFE66113.1"/>
    </source>
</evidence>
<dbReference type="Gene3D" id="3.40.50.150">
    <property type="entry name" value="Vaccinia Virus protein VP39"/>
    <property type="match status" value="1"/>
</dbReference>